<dbReference type="PANTHER" id="PTHR32429">
    <property type="match status" value="1"/>
</dbReference>
<dbReference type="AlphaFoldDB" id="A0A8S0SZK7"/>
<evidence type="ECO:0000256" key="5">
    <source>
        <dbReference type="ARBA" id="ARBA00022840"/>
    </source>
</evidence>
<dbReference type="GO" id="GO:0009579">
    <property type="term" value="C:thylakoid"/>
    <property type="evidence" value="ECO:0007669"/>
    <property type="project" value="TreeGrafter"/>
</dbReference>
<evidence type="ECO:0000256" key="6">
    <source>
        <dbReference type="ARBA" id="ARBA00025556"/>
    </source>
</evidence>
<comment type="similarity">
    <text evidence="7">Belongs to the RuBisCO activase family.</text>
</comment>
<comment type="subcellular location">
    <subcellularLocation>
        <location evidence="1">Plastid</location>
        <location evidence="1">Chloroplast stroma</location>
    </subcellularLocation>
</comment>
<reference evidence="9 10" key="1">
    <citation type="submission" date="2019-12" db="EMBL/GenBank/DDBJ databases">
        <authorList>
            <person name="Alioto T."/>
            <person name="Alioto T."/>
            <person name="Gomez Garrido J."/>
        </authorList>
    </citation>
    <scope>NUCLEOTIDE SEQUENCE [LARGE SCALE GENOMIC DNA]</scope>
</reference>
<evidence type="ECO:0000313" key="10">
    <source>
        <dbReference type="Proteomes" id="UP000594638"/>
    </source>
</evidence>
<dbReference type="OrthoDB" id="1691770at2759"/>
<comment type="function">
    <text evidence="6">Activation of RuBisCO (ribulose-1,5-bisphosphate carboxylase/oxygenase; EC 4.1.1.39) involves the ATP-dependent carboxylation of the epsilon-amino group of lysine leading to a carbamate structure.</text>
</comment>
<keyword evidence="3" id="KW-0934">Plastid</keyword>
<evidence type="ECO:0000256" key="3">
    <source>
        <dbReference type="ARBA" id="ARBA00022640"/>
    </source>
</evidence>
<gene>
    <name evidence="9" type="ORF">OLEA9_A093482</name>
</gene>
<evidence type="ECO:0000256" key="4">
    <source>
        <dbReference type="ARBA" id="ARBA00022741"/>
    </source>
</evidence>
<dbReference type="InterPro" id="IPR044960">
    <property type="entry name" value="RCA-like"/>
</dbReference>
<evidence type="ECO:0000256" key="7">
    <source>
        <dbReference type="ARBA" id="ARBA00025781"/>
    </source>
</evidence>
<keyword evidence="10" id="KW-1185">Reference proteome</keyword>
<proteinExistence type="inferred from homology"/>
<dbReference type="GO" id="GO:0046863">
    <property type="term" value="F:ribulose-1,5-bisphosphate carboxylase/oxygenase activator activity"/>
    <property type="evidence" value="ECO:0007669"/>
    <property type="project" value="TreeGrafter"/>
</dbReference>
<keyword evidence="4" id="KW-0547">Nucleotide-binding</keyword>
<organism evidence="9 10">
    <name type="scientific">Olea europaea subsp. europaea</name>
    <dbReference type="NCBI Taxonomy" id="158383"/>
    <lineage>
        <taxon>Eukaryota</taxon>
        <taxon>Viridiplantae</taxon>
        <taxon>Streptophyta</taxon>
        <taxon>Embryophyta</taxon>
        <taxon>Tracheophyta</taxon>
        <taxon>Spermatophyta</taxon>
        <taxon>Magnoliopsida</taxon>
        <taxon>eudicotyledons</taxon>
        <taxon>Gunneridae</taxon>
        <taxon>Pentapetalae</taxon>
        <taxon>asterids</taxon>
        <taxon>lamiids</taxon>
        <taxon>Lamiales</taxon>
        <taxon>Oleaceae</taxon>
        <taxon>Oleeae</taxon>
        <taxon>Olea</taxon>
    </lineage>
</organism>
<feature type="transmembrane region" description="Helical" evidence="8">
    <location>
        <begin position="138"/>
        <end position="159"/>
    </location>
</feature>
<accession>A0A8S0SZK7</accession>
<keyword evidence="8" id="KW-0472">Membrane</keyword>
<keyword evidence="8" id="KW-1133">Transmembrane helix</keyword>
<keyword evidence="8" id="KW-0812">Transmembrane</keyword>
<dbReference type="PANTHER" id="PTHR32429:SF32">
    <property type="entry name" value="RIBULOSE BISPHOSPHATE CARBOXYLASE_OXYGENASE ACTIVASE, CHLOROPLASTIC"/>
    <property type="match status" value="1"/>
</dbReference>
<dbReference type="GO" id="GO:0005524">
    <property type="term" value="F:ATP binding"/>
    <property type="evidence" value="ECO:0007669"/>
    <property type="project" value="UniProtKB-KW"/>
</dbReference>
<keyword evidence="2" id="KW-0150">Chloroplast</keyword>
<name>A0A8S0SZK7_OLEEU</name>
<dbReference type="Gramene" id="OE9A093482T1">
    <property type="protein sequence ID" value="OE9A093482C1"/>
    <property type="gene ID" value="OE9A093482"/>
</dbReference>
<dbReference type="EMBL" id="CACTIH010005562">
    <property type="protein sequence ID" value="CAA2997654.1"/>
    <property type="molecule type" value="Genomic_DNA"/>
</dbReference>
<keyword evidence="5" id="KW-0067">ATP-binding</keyword>
<protein>
    <submittedName>
        <fullName evidence="9">Uncharacterized protein</fullName>
    </submittedName>
</protein>
<dbReference type="Proteomes" id="UP000594638">
    <property type="component" value="Unassembled WGS sequence"/>
</dbReference>
<evidence type="ECO:0000313" key="9">
    <source>
        <dbReference type="EMBL" id="CAA2997654.1"/>
    </source>
</evidence>
<evidence type="ECO:0000256" key="8">
    <source>
        <dbReference type="SAM" id="Phobius"/>
    </source>
</evidence>
<evidence type="ECO:0000256" key="1">
    <source>
        <dbReference type="ARBA" id="ARBA00004470"/>
    </source>
</evidence>
<dbReference type="GO" id="GO:0009570">
    <property type="term" value="C:chloroplast stroma"/>
    <property type="evidence" value="ECO:0007669"/>
    <property type="project" value="UniProtKB-SubCell"/>
</dbReference>
<feature type="transmembrane region" description="Helical" evidence="8">
    <location>
        <begin position="171"/>
        <end position="194"/>
    </location>
</feature>
<comment type="caution">
    <text evidence="9">The sequence shown here is derived from an EMBL/GenBank/DDBJ whole genome shotgun (WGS) entry which is preliminary data.</text>
</comment>
<sequence>MAATVSTVGAVNRAPLNLNGAAAVPSSSFLGSSLKKVNPALIPKVSSGNFKVVAEIDDKKQTDSDRWKGLITDVSDDQQDIARGKGMVDSLFQAPTGMGTHDVVMNSYEYISQGLRTGVLLDQALIDFSSRTAELKLLLTNSYQIMGLLIIGILPGMMHLPPFELDDFCNLIYEICVSEIYVRIILIMIAFVTLKDRAKNRGAKWRPLLEGEFREKLRNCPRRTGGNFVIFCEIRLADRKRNPRTPPIGGRHLAPLFLALALSLGVQQVS</sequence>
<evidence type="ECO:0000256" key="2">
    <source>
        <dbReference type="ARBA" id="ARBA00022528"/>
    </source>
</evidence>